<dbReference type="GO" id="GO:0034511">
    <property type="term" value="F:U3 snoRNA binding"/>
    <property type="evidence" value="ECO:0007669"/>
    <property type="project" value="TreeGrafter"/>
</dbReference>
<accession>A0A8S1IKL9</accession>
<dbReference type="AlphaFoldDB" id="A0A8S1IKL9"/>
<evidence type="ECO:0000313" key="5">
    <source>
        <dbReference type="EMBL" id="CAD7695158.1"/>
    </source>
</evidence>
<dbReference type="PANTHER" id="PTHR12858">
    <property type="entry name" value="RIBOSOME BIOGENESIS PROTEIN"/>
    <property type="match status" value="1"/>
</dbReference>
<feature type="compositionally biased region" description="Acidic residues" evidence="2">
    <location>
        <begin position="462"/>
        <end position="472"/>
    </location>
</feature>
<dbReference type="GO" id="GO:0000479">
    <property type="term" value="P:endonucleolytic cleavage of tricistronic rRNA transcript (SSU-rRNA, 5.8S rRNA, LSU-rRNA)"/>
    <property type="evidence" value="ECO:0007669"/>
    <property type="project" value="TreeGrafter"/>
</dbReference>
<dbReference type="SMART" id="SM01362">
    <property type="entry name" value="DUF663"/>
    <property type="match status" value="1"/>
</dbReference>
<feature type="compositionally biased region" description="Basic residues" evidence="2">
    <location>
        <begin position="43"/>
        <end position="57"/>
    </location>
</feature>
<dbReference type="Proteomes" id="UP000708148">
    <property type="component" value="Unassembled WGS sequence"/>
</dbReference>
<evidence type="ECO:0000313" key="6">
    <source>
        <dbReference type="Proteomes" id="UP000708148"/>
    </source>
</evidence>
<proteinExistence type="inferred from homology"/>
<dbReference type="InterPro" id="IPR007034">
    <property type="entry name" value="BMS1_TSR1_C"/>
</dbReference>
<evidence type="ECO:0000259" key="3">
    <source>
        <dbReference type="SMART" id="SM00785"/>
    </source>
</evidence>
<name>A0A8S1IKL9_9CHLO</name>
<reference evidence="5" key="1">
    <citation type="submission" date="2020-12" db="EMBL/GenBank/DDBJ databases">
        <authorList>
            <person name="Iha C."/>
        </authorList>
    </citation>
    <scope>NUCLEOTIDE SEQUENCE</scope>
</reference>
<feature type="region of interest" description="Disordered" evidence="2">
    <location>
        <begin position="1"/>
        <end position="60"/>
    </location>
</feature>
<feature type="domain" description="AARP2CN" evidence="3">
    <location>
        <begin position="241"/>
        <end position="322"/>
    </location>
</feature>
<keyword evidence="6" id="KW-1185">Reference proteome</keyword>
<feature type="compositionally biased region" description="Basic residues" evidence="2">
    <location>
        <begin position="1"/>
        <end position="23"/>
    </location>
</feature>
<evidence type="ECO:0000259" key="4">
    <source>
        <dbReference type="SMART" id="SM01362"/>
    </source>
</evidence>
<feature type="region of interest" description="Disordered" evidence="2">
    <location>
        <begin position="393"/>
        <end position="415"/>
    </location>
</feature>
<gene>
    <name evidence="5" type="ORF">OSTQU699_LOCUS519</name>
</gene>
<dbReference type="GO" id="GO:0030688">
    <property type="term" value="C:preribosome, small subunit precursor"/>
    <property type="evidence" value="ECO:0007669"/>
    <property type="project" value="TreeGrafter"/>
</dbReference>
<dbReference type="InterPro" id="IPR039761">
    <property type="entry name" value="Bms1/Tsr1"/>
</dbReference>
<dbReference type="SMART" id="SM00785">
    <property type="entry name" value="AARP2CN"/>
    <property type="match status" value="1"/>
</dbReference>
<evidence type="ECO:0008006" key="7">
    <source>
        <dbReference type="Google" id="ProtNLM"/>
    </source>
</evidence>
<dbReference type="Pfam" id="PF04950">
    <property type="entry name" value="RIBIOP_C"/>
    <property type="match status" value="1"/>
</dbReference>
<dbReference type="GO" id="GO:0005525">
    <property type="term" value="F:GTP binding"/>
    <property type="evidence" value="ECO:0007669"/>
    <property type="project" value="TreeGrafter"/>
</dbReference>
<protein>
    <recommendedName>
        <fullName evidence="7">Bms1-type G domain-containing protein</fullName>
    </recommendedName>
</protein>
<evidence type="ECO:0000256" key="1">
    <source>
        <dbReference type="ARBA" id="ARBA00038288"/>
    </source>
</evidence>
<sequence>MVQRNKAHKASGKLGKRARKQHKAVAGGIRRPPVKGATGPGSKQKRRQAVKLRRRLQRRSELRLKRQPKPPLLVSILPLSQAVDVSHLYATLVGTCEGSKPDERNYANPQDMEGLIGPAASTTSQTFCTLQPPGNKHTKWMLLPPLKSHQNPLEIVDLVAAAELVLLVFDDNPGQRAIDEEGARALQVLGAIGMPSTAVVLQGTMGKGQKNVSEAKKRAAEALAEHLSTELKIFPVDDAKGCAAMLHHLQPVQFSLPAWRRQRPCLMIEHAEFVQGDALPTSGTLMLTGHVRSKVLSANQLVTIPGIGDYQIKCISPAGRGSFQTPDEMEIGDQILAKPIPEDQQPLIKLNDQPVCEDIPDEDTMAENTITQVRRLPKGTSAYQAAWILDQEDTAQEESQTDDEPNSNQPVDGDMALDDAEDVADDLQSIGSLGRKDSDAEDVDWDSYCGMDEGTSDPREAEQEDAEYPDEVEVPEGVDARVRFEEYRGLKSFRTTPWDPQEGLPPEYSRLFAFQNFRGTAKVAKAEADASDVPGVSIPPGDFVCVHLQDVEAADAAKLVSRVQASKQGEAPPAVAHGLLRHESKMSVVNFRLTKTATYTAPIHDGEDLLVVTGLRAYPARPLISTDDPRFDKHKLERFLHPGRSCVASVYAPITYSPMPILAFKSDGISPPRLAATGTLLGCDPDRVVLRKAVLTGKATHVQKKTAIVSGMFRNPEDVRWFRPVELWTKYGRTGFIREPVGTHGAMKCLFEGALSQRDTVCMSLYKRVFPRWQE</sequence>
<evidence type="ECO:0000256" key="2">
    <source>
        <dbReference type="SAM" id="MobiDB-lite"/>
    </source>
</evidence>
<dbReference type="Pfam" id="PF08142">
    <property type="entry name" value="AARP2CN"/>
    <property type="match status" value="1"/>
</dbReference>
<feature type="compositionally biased region" description="Acidic residues" evidence="2">
    <location>
        <begin position="393"/>
        <end position="405"/>
    </location>
</feature>
<organism evidence="5 6">
    <name type="scientific">Ostreobium quekettii</name>
    <dbReference type="NCBI Taxonomy" id="121088"/>
    <lineage>
        <taxon>Eukaryota</taxon>
        <taxon>Viridiplantae</taxon>
        <taxon>Chlorophyta</taxon>
        <taxon>core chlorophytes</taxon>
        <taxon>Ulvophyceae</taxon>
        <taxon>TCBD clade</taxon>
        <taxon>Bryopsidales</taxon>
        <taxon>Ostreobineae</taxon>
        <taxon>Ostreobiaceae</taxon>
        <taxon>Ostreobium</taxon>
    </lineage>
</organism>
<dbReference type="EMBL" id="CAJHUC010000313">
    <property type="protein sequence ID" value="CAD7695158.1"/>
    <property type="molecule type" value="Genomic_DNA"/>
</dbReference>
<dbReference type="GO" id="GO:0000462">
    <property type="term" value="P:maturation of SSU-rRNA from tricistronic rRNA transcript (SSU-rRNA, 5.8S rRNA, LSU-rRNA)"/>
    <property type="evidence" value="ECO:0007669"/>
    <property type="project" value="TreeGrafter"/>
</dbReference>
<dbReference type="OrthoDB" id="119302at2759"/>
<comment type="similarity">
    <text evidence="1">Belongs to the TRAFAC class translation factor GTPase superfamily. Bms1-like GTPase family. TSR1 subfamily.</text>
</comment>
<dbReference type="GO" id="GO:0003924">
    <property type="term" value="F:GTPase activity"/>
    <property type="evidence" value="ECO:0007669"/>
    <property type="project" value="TreeGrafter"/>
</dbReference>
<dbReference type="GO" id="GO:0005634">
    <property type="term" value="C:nucleus"/>
    <property type="evidence" value="ECO:0007669"/>
    <property type="project" value="InterPro"/>
</dbReference>
<feature type="domain" description="Ribosome biogenesis protein BMS1/TSR1 C-terminal" evidence="4">
    <location>
        <begin position="471"/>
        <end position="769"/>
    </location>
</feature>
<dbReference type="InterPro" id="IPR012948">
    <property type="entry name" value="AARP2CN"/>
</dbReference>
<comment type="caution">
    <text evidence="5">The sequence shown here is derived from an EMBL/GenBank/DDBJ whole genome shotgun (WGS) entry which is preliminary data.</text>
</comment>
<feature type="region of interest" description="Disordered" evidence="2">
    <location>
        <begin position="429"/>
        <end position="472"/>
    </location>
</feature>
<dbReference type="PANTHER" id="PTHR12858:SF1">
    <property type="entry name" value="PRE-RRNA-PROCESSING PROTEIN TSR1 HOMOLOG"/>
    <property type="match status" value="1"/>
</dbReference>